<dbReference type="Proteomes" id="UP000596092">
    <property type="component" value="Chromosome"/>
</dbReference>
<organism evidence="1 2">
    <name type="scientific">Desulfobulbus oligotrophicus</name>
    <dbReference type="NCBI Taxonomy" id="1909699"/>
    <lineage>
        <taxon>Bacteria</taxon>
        <taxon>Pseudomonadati</taxon>
        <taxon>Thermodesulfobacteriota</taxon>
        <taxon>Desulfobulbia</taxon>
        <taxon>Desulfobulbales</taxon>
        <taxon>Desulfobulbaceae</taxon>
        <taxon>Desulfobulbus</taxon>
    </lineage>
</organism>
<protein>
    <submittedName>
        <fullName evidence="1">Uncharacterized protein</fullName>
    </submittedName>
</protein>
<sequence length="198" mass="21727">MHINEALLHNLMEQAKDHDFSMLCAGLTVLTKDAAEYLAATGKSGRDVRLFQDLYSKGLSTERHYWEEFGSEVFKPLQIAGLPSGFTAAAEAGHVDLSPISDPAILHEWTRFPGRDLLKRFSAKFRETICGKDGPYEKFQNGLIGQADLPLAIAATILTNGLSAATFWYPIAIYIALLLSKTALKTYCETGDIDGADI</sequence>
<dbReference type="RefSeq" id="WP_199262003.1">
    <property type="nucleotide sequence ID" value="NZ_CP054140.1"/>
</dbReference>
<evidence type="ECO:0000313" key="1">
    <source>
        <dbReference type="EMBL" id="QQG66148.1"/>
    </source>
</evidence>
<evidence type="ECO:0000313" key="2">
    <source>
        <dbReference type="Proteomes" id="UP000596092"/>
    </source>
</evidence>
<proteinExistence type="predicted"/>
<accession>A0A7T5VDZ0</accession>
<gene>
    <name evidence="1" type="ORF">HP555_09850</name>
</gene>
<name>A0A7T5VDZ0_9BACT</name>
<keyword evidence="2" id="KW-1185">Reference proteome</keyword>
<dbReference type="KEGG" id="dog:HP555_09850"/>
<dbReference type="AlphaFoldDB" id="A0A7T5VDZ0"/>
<dbReference type="EMBL" id="CP054140">
    <property type="protein sequence ID" value="QQG66148.1"/>
    <property type="molecule type" value="Genomic_DNA"/>
</dbReference>
<reference evidence="1 2" key="1">
    <citation type="submission" date="2020-05" db="EMBL/GenBank/DDBJ databases">
        <title>Complete genome of Desulfobulbus oligotrophicus.</title>
        <authorList>
            <person name="Podar M."/>
        </authorList>
    </citation>
    <scope>NUCLEOTIDE SEQUENCE [LARGE SCALE GENOMIC DNA]</scope>
    <source>
        <strain evidence="1 2">Prop6</strain>
    </source>
</reference>